<feature type="transmembrane region" description="Helical" evidence="1">
    <location>
        <begin position="12"/>
        <end position="31"/>
    </location>
</feature>
<proteinExistence type="predicted"/>
<organism evidence="2 3">
    <name type="scientific">Aaosphaeria arxii CBS 175.79</name>
    <dbReference type="NCBI Taxonomy" id="1450172"/>
    <lineage>
        <taxon>Eukaryota</taxon>
        <taxon>Fungi</taxon>
        <taxon>Dikarya</taxon>
        <taxon>Ascomycota</taxon>
        <taxon>Pezizomycotina</taxon>
        <taxon>Dothideomycetes</taxon>
        <taxon>Pleosporomycetidae</taxon>
        <taxon>Pleosporales</taxon>
        <taxon>Pleosporales incertae sedis</taxon>
        <taxon>Aaosphaeria</taxon>
    </lineage>
</organism>
<sequence length="61" mass="6957">MILGIEQSPTEYFLLFFYLPLSVTTTPYILCSRYSMYSRSSKLRVLGLGSGEESNPCPRDQ</sequence>
<dbReference type="Proteomes" id="UP000799778">
    <property type="component" value="Unassembled WGS sequence"/>
</dbReference>
<keyword evidence="1" id="KW-0472">Membrane</keyword>
<gene>
    <name evidence="2" type="ORF">BU24DRAFT_120877</name>
</gene>
<name>A0A6A5Y1W0_9PLEO</name>
<evidence type="ECO:0000313" key="3">
    <source>
        <dbReference type="Proteomes" id="UP000799778"/>
    </source>
</evidence>
<dbReference type="AlphaFoldDB" id="A0A6A5Y1W0"/>
<protein>
    <submittedName>
        <fullName evidence="2">Uncharacterized protein</fullName>
    </submittedName>
</protein>
<dbReference type="RefSeq" id="XP_033387821.1">
    <property type="nucleotide sequence ID" value="XM_033520895.1"/>
</dbReference>
<keyword evidence="3" id="KW-1185">Reference proteome</keyword>
<evidence type="ECO:0000256" key="1">
    <source>
        <dbReference type="SAM" id="Phobius"/>
    </source>
</evidence>
<keyword evidence="1" id="KW-0812">Transmembrane</keyword>
<dbReference type="EMBL" id="ML978067">
    <property type="protein sequence ID" value="KAF2019482.1"/>
    <property type="molecule type" value="Genomic_DNA"/>
</dbReference>
<keyword evidence="1" id="KW-1133">Transmembrane helix</keyword>
<evidence type="ECO:0000313" key="2">
    <source>
        <dbReference type="EMBL" id="KAF2019482.1"/>
    </source>
</evidence>
<accession>A0A6A5Y1W0</accession>
<dbReference type="GeneID" id="54278292"/>
<reference evidence="2" key="1">
    <citation type="journal article" date="2020" name="Stud. Mycol.">
        <title>101 Dothideomycetes genomes: a test case for predicting lifestyles and emergence of pathogens.</title>
        <authorList>
            <person name="Haridas S."/>
            <person name="Albert R."/>
            <person name="Binder M."/>
            <person name="Bloem J."/>
            <person name="Labutti K."/>
            <person name="Salamov A."/>
            <person name="Andreopoulos B."/>
            <person name="Baker S."/>
            <person name="Barry K."/>
            <person name="Bills G."/>
            <person name="Bluhm B."/>
            <person name="Cannon C."/>
            <person name="Castanera R."/>
            <person name="Culley D."/>
            <person name="Daum C."/>
            <person name="Ezra D."/>
            <person name="Gonzalez J."/>
            <person name="Henrissat B."/>
            <person name="Kuo A."/>
            <person name="Liang C."/>
            <person name="Lipzen A."/>
            <person name="Lutzoni F."/>
            <person name="Magnuson J."/>
            <person name="Mondo S."/>
            <person name="Nolan M."/>
            <person name="Ohm R."/>
            <person name="Pangilinan J."/>
            <person name="Park H.-J."/>
            <person name="Ramirez L."/>
            <person name="Alfaro M."/>
            <person name="Sun H."/>
            <person name="Tritt A."/>
            <person name="Yoshinaga Y."/>
            <person name="Zwiers L.-H."/>
            <person name="Turgeon B."/>
            <person name="Goodwin S."/>
            <person name="Spatafora J."/>
            <person name="Crous P."/>
            <person name="Grigoriev I."/>
        </authorList>
    </citation>
    <scope>NUCLEOTIDE SEQUENCE</scope>
    <source>
        <strain evidence="2">CBS 175.79</strain>
    </source>
</reference>